<keyword evidence="5 7" id="KW-1133">Transmembrane helix</keyword>
<dbReference type="Proteomes" id="UP000184216">
    <property type="component" value="Unassembled WGS sequence"/>
</dbReference>
<keyword evidence="6 7" id="KW-0472">Membrane</keyword>
<sequence length="609" mass="68065">MSNFKKIVPFIYPYKKYAFLNIFFNVLYALFSTLSFVALIPMLQVLFDKNKQITVKPEYQGILEIQKYGEDYLSYYITTTKGTHEPGYVLSIMVAIIISIFLLKNLADYLAMFFITFLRNGVLRDMRNAMYKKTLELPLAFYSEKRKGDVISRISADVNEVQTSFLAILELIVKEPLTIIFTIIAMLIISAKLTLFVFIFIPVSGYIISLIGKQLKKQSTKAQQEQGTFLSTIEETIGGLKVVKGYNSENYFNTVFQNSTERFFNLSNNIGNRQNLASPASEFMGITVIAILLWYGGQMVLIDKTLQSASFIAYMGLAYNILTPAKAISKASYGVKRGNAAADRVLEILDQENPITSKPDAIEKTSFDNNITVQNINFKYEEETVLKDFSLEIKKGQTVALVGQSGSGKSTIANLLTRFYDVNDGVISIDGINIKDMNLQSLRSLMGLVTQDSILFNDTIKANISLGKLDATDDEIIEALKIANAFEFVQELPLGIYTNIGDSGNKLSGGQKQRLSIARAVLKNPPIMILDEATSALDTESEKFVQVALENMMQNRTSIVIAHRLSTIQKADLIVVMQKGKIVEQGTHDQLIAHNGTYNKLVTMQSFES</sequence>
<dbReference type="CDD" id="cd18552">
    <property type="entry name" value="ABC_6TM_MsbA_like"/>
    <property type="match status" value="1"/>
</dbReference>
<dbReference type="FunFam" id="3.40.50.300:FF:000218">
    <property type="entry name" value="Multidrug ABC transporter ATP-binding protein"/>
    <property type="match status" value="1"/>
</dbReference>
<evidence type="ECO:0000256" key="3">
    <source>
        <dbReference type="ARBA" id="ARBA00022741"/>
    </source>
</evidence>
<evidence type="ECO:0000259" key="8">
    <source>
        <dbReference type="PROSITE" id="PS50893"/>
    </source>
</evidence>
<evidence type="ECO:0000256" key="2">
    <source>
        <dbReference type="ARBA" id="ARBA00022692"/>
    </source>
</evidence>
<comment type="subcellular location">
    <subcellularLocation>
        <location evidence="1">Cell membrane</location>
        <topology evidence="1">Multi-pass membrane protein</topology>
    </subcellularLocation>
</comment>
<dbReference type="GO" id="GO:0005886">
    <property type="term" value="C:plasma membrane"/>
    <property type="evidence" value="ECO:0007669"/>
    <property type="project" value="UniProtKB-SubCell"/>
</dbReference>
<dbReference type="EMBL" id="MUHB01000003">
    <property type="protein sequence ID" value="OXB07892.1"/>
    <property type="molecule type" value="Genomic_DNA"/>
</dbReference>
<evidence type="ECO:0000256" key="6">
    <source>
        <dbReference type="ARBA" id="ARBA00023136"/>
    </source>
</evidence>
<dbReference type="PROSITE" id="PS50929">
    <property type="entry name" value="ABC_TM1F"/>
    <property type="match status" value="1"/>
</dbReference>
<feature type="transmembrane region" description="Helical" evidence="7">
    <location>
        <begin position="20"/>
        <end position="47"/>
    </location>
</feature>
<dbReference type="InterPro" id="IPR017871">
    <property type="entry name" value="ABC_transporter-like_CS"/>
</dbReference>
<feature type="transmembrane region" description="Helical" evidence="7">
    <location>
        <begin position="88"/>
        <end position="118"/>
    </location>
</feature>
<reference evidence="11 12" key="2">
    <citation type="submission" date="2016-11" db="EMBL/GenBank/DDBJ databases">
        <authorList>
            <person name="Varghese N."/>
            <person name="Submissions S."/>
        </authorList>
    </citation>
    <scope>NUCLEOTIDE SEQUENCE [LARGE SCALE GENOMIC DNA]</scope>
    <source>
        <strain evidence="11 12">DSM 6368</strain>
    </source>
</reference>
<feature type="domain" description="ABC transmembrane type-1" evidence="9">
    <location>
        <begin position="19"/>
        <end position="337"/>
    </location>
</feature>
<dbReference type="Pfam" id="PF00664">
    <property type="entry name" value="ABC_membrane"/>
    <property type="match status" value="1"/>
</dbReference>
<dbReference type="GO" id="GO:0015421">
    <property type="term" value="F:ABC-type oligopeptide transporter activity"/>
    <property type="evidence" value="ECO:0007669"/>
    <property type="project" value="TreeGrafter"/>
</dbReference>
<organism evidence="10 13">
    <name type="scientific">Flavobacterium pectinovorum</name>
    <dbReference type="NCBI Taxonomy" id="29533"/>
    <lineage>
        <taxon>Bacteria</taxon>
        <taxon>Pseudomonadati</taxon>
        <taxon>Bacteroidota</taxon>
        <taxon>Flavobacteriia</taxon>
        <taxon>Flavobacteriales</taxon>
        <taxon>Flavobacteriaceae</taxon>
        <taxon>Flavobacterium</taxon>
    </lineage>
</organism>
<dbReference type="PROSITE" id="PS00211">
    <property type="entry name" value="ABC_TRANSPORTER_1"/>
    <property type="match status" value="1"/>
</dbReference>
<dbReference type="InterPro" id="IPR027417">
    <property type="entry name" value="P-loop_NTPase"/>
</dbReference>
<feature type="transmembrane region" description="Helical" evidence="7">
    <location>
        <begin position="283"/>
        <end position="302"/>
    </location>
</feature>
<reference evidence="10 13" key="1">
    <citation type="submission" date="2016-11" db="EMBL/GenBank/DDBJ databases">
        <title>Whole genomes of Flavobacteriaceae.</title>
        <authorList>
            <person name="Stine C."/>
            <person name="Li C."/>
            <person name="Tadesse D."/>
        </authorList>
    </citation>
    <scope>NUCLEOTIDE SEQUENCE [LARGE SCALE GENOMIC DNA]</scope>
    <source>
        <strain evidence="10 13">ATCC 19366</strain>
    </source>
</reference>
<dbReference type="AlphaFoldDB" id="A0AB36P6B6"/>
<evidence type="ECO:0000313" key="10">
    <source>
        <dbReference type="EMBL" id="OXB07892.1"/>
    </source>
</evidence>
<keyword evidence="12" id="KW-1185">Reference proteome</keyword>
<dbReference type="InterPro" id="IPR039421">
    <property type="entry name" value="Type_1_exporter"/>
</dbReference>
<dbReference type="InterPro" id="IPR036640">
    <property type="entry name" value="ABC1_TM_sf"/>
</dbReference>
<feature type="transmembrane region" description="Helical" evidence="7">
    <location>
        <begin position="195"/>
        <end position="212"/>
    </location>
</feature>
<evidence type="ECO:0000313" key="13">
    <source>
        <dbReference type="Proteomes" id="UP000198431"/>
    </source>
</evidence>
<dbReference type="GO" id="GO:0005524">
    <property type="term" value="F:ATP binding"/>
    <property type="evidence" value="ECO:0007669"/>
    <property type="project" value="UniProtKB-KW"/>
</dbReference>
<dbReference type="SMART" id="SM00382">
    <property type="entry name" value="AAA"/>
    <property type="match status" value="1"/>
</dbReference>
<dbReference type="Gene3D" id="1.20.1560.10">
    <property type="entry name" value="ABC transporter type 1, transmembrane domain"/>
    <property type="match status" value="1"/>
</dbReference>
<dbReference type="SUPFAM" id="SSF52540">
    <property type="entry name" value="P-loop containing nucleoside triphosphate hydrolases"/>
    <property type="match status" value="1"/>
</dbReference>
<dbReference type="InterPro" id="IPR003593">
    <property type="entry name" value="AAA+_ATPase"/>
</dbReference>
<gene>
    <name evidence="10" type="ORF">B0A72_03260</name>
    <name evidence="11" type="ORF">SAMN05444387_3357</name>
</gene>
<keyword evidence="4 10" id="KW-0067">ATP-binding</keyword>
<dbReference type="SUPFAM" id="SSF90123">
    <property type="entry name" value="ABC transporter transmembrane region"/>
    <property type="match status" value="1"/>
</dbReference>
<dbReference type="InterPro" id="IPR003439">
    <property type="entry name" value="ABC_transporter-like_ATP-bd"/>
</dbReference>
<keyword evidence="3" id="KW-0547">Nucleotide-binding</keyword>
<evidence type="ECO:0000256" key="7">
    <source>
        <dbReference type="SAM" id="Phobius"/>
    </source>
</evidence>
<evidence type="ECO:0000313" key="11">
    <source>
        <dbReference type="EMBL" id="SHM83667.1"/>
    </source>
</evidence>
<keyword evidence="2 7" id="KW-0812">Transmembrane</keyword>
<evidence type="ECO:0000256" key="1">
    <source>
        <dbReference type="ARBA" id="ARBA00004651"/>
    </source>
</evidence>
<evidence type="ECO:0000259" key="9">
    <source>
        <dbReference type="PROSITE" id="PS50929"/>
    </source>
</evidence>
<dbReference type="EMBL" id="FRBX01000004">
    <property type="protein sequence ID" value="SHM83667.1"/>
    <property type="molecule type" value="Genomic_DNA"/>
</dbReference>
<dbReference type="Pfam" id="PF00005">
    <property type="entry name" value="ABC_tran"/>
    <property type="match status" value="1"/>
</dbReference>
<dbReference type="GO" id="GO:0016887">
    <property type="term" value="F:ATP hydrolysis activity"/>
    <property type="evidence" value="ECO:0007669"/>
    <property type="project" value="InterPro"/>
</dbReference>
<protein>
    <submittedName>
        <fullName evidence="11">ATP-binding cassette, subfamily B, MsbA</fullName>
    </submittedName>
    <submittedName>
        <fullName evidence="10">Antibiotic ABC transporter ATP-binding protein</fullName>
    </submittedName>
</protein>
<accession>A0AB36P6B6</accession>
<dbReference type="InterPro" id="IPR011527">
    <property type="entry name" value="ABC1_TM_dom"/>
</dbReference>
<feature type="transmembrane region" description="Helical" evidence="7">
    <location>
        <begin position="171"/>
        <end position="189"/>
    </location>
</feature>
<feature type="domain" description="ABC transporter" evidence="8">
    <location>
        <begin position="371"/>
        <end position="604"/>
    </location>
</feature>
<evidence type="ECO:0000256" key="4">
    <source>
        <dbReference type="ARBA" id="ARBA00022840"/>
    </source>
</evidence>
<evidence type="ECO:0000256" key="5">
    <source>
        <dbReference type="ARBA" id="ARBA00022989"/>
    </source>
</evidence>
<evidence type="ECO:0000313" key="12">
    <source>
        <dbReference type="Proteomes" id="UP000184216"/>
    </source>
</evidence>
<dbReference type="PROSITE" id="PS50893">
    <property type="entry name" value="ABC_TRANSPORTER_2"/>
    <property type="match status" value="1"/>
</dbReference>
<proteinExistence type="predicted"/>
<name>A0AB36P6B6_9FLAO</name>
<dbReference type="Gene3D" id="3.40.50.300">
    <property type="entry name" value="P-loop containing nucleotide triphosphate hydrolases"/>
    <property type="match status" value="1"/>
</dbReference>
<dbReference type="RefSeq" id="WP_042567296.1">
    <property type="nucleotide sequence ID" value="NZ_FRBX01000004.1"/>
</dbReference>
<dbReference type="PANTHER" id="PTHR43394">
    <property type="entry name" value="ATP-DEPENDENT PERMEASE MDL1, MITOCHONDRIAL"/>
    <property type="match status" value="1"/>
</dbReference>
<comment type="caution">
    <text evidence="10">The sequence shown here is derived from an EMBL/GenBank/DDBJ whole genome shotgun (WGS) entry which is preliminary data.</text>
</comment>
<dbReference type="Proteomes" id="UP000198431">
    <property type="component" value="Unassembled WGS sequence"/>
</dbReference>
<dbReference type="PANTHER" id="PTHR43394:SF1">
    <property type="entry name" value="ATP-BINDING CASSETTE SUB-FAMILY B MEMBER 10, MITOCHONDRIAL"/>
    <property type="match status" value="1"/>
</dbReference>